<protein>
    <recommendedName>
        <fullName evidence="1">Apea-like HEPN domain-containing protein</fullName>
    </recommendedName>
</protein>
<gene>
    <name evidence="2" type="ORF">EH240_35695</name>
</gene>
<sequence>MKRILDAIEQKKDRDRAERMLPQSDEPSLATRIAQLVRTLPIEFEPGQMKNFAELCARRRNDVSHFGGRREPGDYDAFVLDIQRLSSALDLLYHALLLHLAGLPSPLVRRRFFDGHNAYAAVRVYER</sequence>
<dbReference type="OrthoDB" id="8439908at2"/>
<evidence type="ECO:0000313" key="3">
    <source>
        <dbReference type="Proteomes" id="UP000273786"/>
    </source>
</evidence>
<accession>A0A3P3EN62</accession>
<evidence type="ECO:0000313" key="2">
    <source>
        <dbReference type="EMBL" id="RRH87834.1"/>
    </source>
</evidence>
<dbReference type="AlphaFoldDB" id="A0A3P3EN62"/>
<name>A0A3P3EN62_9HYPH</name>
<dbReference type="Proteomes" id="UP000273786">
    <property type="component" value="Unassembled WGS sequence"/>
</dbReference>
<keyword evidence="3" id="KW-1185">Reference proteome</keyword>
<feature type="domain" description="Apea-like HEPN" evidence="1">
    <location>
        <begin position="3"/>
        <end position="104"/>
    </location>
</feature>
<dbReference type="InterPro" id="IPR041229">
    <property type="entry name" value="HEPN_Apea"/>
</dbReference>
<organism evidence="2 3">
    <name type="scientific">Mesorhizobium tamadayense</name>
    <dbReference type="NCBI Taxonomy" id="425306"/>
    <lineage>
        <taxon>Bacteria</taxon>
        <taxon>Pseudomonadati</taxon>
        <taxon>Pseudomonadota</taxon>
        <taxon>Alphaproteobacteria</taxon>
        <taxon>Hyphomicrobiales</taxon>
        <taxon>Phyllobacteriaceae</taxon>
        <taxon>Mesorhizobium</taxon>
    </lineage>
</organism>
<evidence type="ECO:0000259" key="1">
    <source>
        <dbReference type="Pfam" id="PF18739"/>
    </source>
</evidence>
<proteinExistence type="predicted"/>
<reference evidence="2 3" key="1">
    <citation type="submission" date="2018-11" db="EMBL/GenBank/DDBJ databases">
        <title>the genome of Mesorhizobium tamadayense DSM 28320.</title>
        <authorList>
            <person name="Gao J."/>
        </authorList>
    </citation>
    <scope>NUCLEOTIDE SEQUENCE [LARGE SCALE GENOMIC DNA]</scope>
    <source>
        <strain evidence="2 3">DSM 28320</strain>
    </source>
</reference>
<dbReference type="EMBL" id="RQXT01000095">
    <property type="protein sequence ID" value="RRH87834.1"/>
    <property type="molecule type" value="Genomic_DNA"/>
</dbReference>
<dbReference type="Pfam" id="PF18739">
    <property type="entry name" value="HEPN_Apea"/>
    <property type="match status" value="1"/>
</dbReference>
<comment type="caution">
    <text evidence="2">The sequence shown here is derived from an EMBL/GenBank/DDBJ whole genome shotgun (WGS) entry which is preliminary data.</text>
</comment>